<evidence type="ECO:0000256" key="1">
    <source>
        <dbReference type="SAM" id="Phobius"/>
    </source>
</evidence>
<proteinExistence type="predicted"/>
<gene>
    <name evidence="2" type="ORF">FK004_05645</name>
</gene>
<keyword evidence="1" id="KW-1133">Transmembrane helix</keyword>
<keyword evidence="1" id="KW-0812">Transmembrane</keyword>
<dbReference type="OrthoDB" id="1358253at2"/>
<dbReference type="RefSeq" id="WP_108736377.1">
    <property type="nucleotide sequence ID" value="NZ_CP020919.1"/>
</dbReference>
<evidence type="ECO:0000313" key="2">
    <source>
        <dbReference type="EMBL" id="AWG24747.1"/>
    </source>
</evidence>
<reference evidence="2 3" key="1">
    <citation type="submission" date="2017-04" db="EMBL/GenBank/DDBJ databases">
        <title>Complete genome sequence of Flavobacterium kingsejong AJ004.</title>
        <authorList>
            <person name="Lee P.C."/>
        </authorList>
    </citation>
    <scope>NUCLEOTIDE SEQUENCE [LARGE SCALE GENOMIC DNA]</scope>
    <source>
        <strain evidence="2 3">AJ004</strain>
    </source>
</reference>
<dbReference type="KEGG" id="fki:FK004_05645"/>
<feature type="transmembrane region" description="Helical" evidence="1">
    <location>
        <begin position="7"/>
        <end position="27"/>
    </location>
</feature>
<keyword evidence="1" id="KW-0472">Membrane</keyword>
<organism evidence="2 3">
    <name type="scientific">Flavobacterium kingsejongi</name>
    <dbReference type="NCBI Taxonomy" id="1678728"/>
    <lineage>
        <taxon>Bacteria</taxon>
        <taxon>Pseudomonadati</taxon>
        <taxon>Bacteroidota</taxon>
        <taxon>Flavobacteriia</taxon>
        <taxon>Flavobacteriales</taxon>
        <taxon>Flavobacteriaceae</taxon>
        <taxon>Flavobacterium</taxon>
    </lineage>
</organism>
<dbReference type="AlphaFoldDB" id="A0A2S1LLZ1"/>
<protein>
    <submittedName>
        <fullName evidence="2">Uncharacterized protein</fullName>
    </submittedName>
</protein>
<accession>A0A2S1LLZ1</accession>
<keyword evidence="3" id="KW-1185">Reference proteome</keyword>
<sequence>MPTIIKIFSIMVLYLSSAVFSLLFAQINESAEKVSNIYLTNKSFSKIQFSKDTTSASFAIYRKGYETQKSRDAFYVREKPKKYTLEYIKKHPPTKIRKEYIPISTNFITFKKPEIINDITTLNYITDETFRVSNKNFIIANPVYIIHKLDNGTYLKWTANVISVE</sequence>
<dbReference type="EMBL" id="CP020919">
    <property type="protein sequence ID" value="AWG24747.1"/>
    <property type="molecule type" value="Genomic_DNA"/>
</dbReference>
<evidence type="ECO:0000313" key="3">
    <source>
        <dbReference type="Proteomes" id="UP000244677"/>
    </source>
</evidence>
<name>A0A2S1LLZ1_9FLAO</name>
<dbReference type="Proteomes" id="UP000244677">
    <property type="component" value="Chromosome"/>
</dbReference>